<name>A0ACC7NT59_9BACL</name>
<sequence length="159" mass="18687">MTCVTEELSRINKRLSAQGYKLTPQRDATLRVLLENEKEHLSAEEVFMLVRQQSPKIGIATVYRVLELFSELHIVEKMNFGDGVARYDLRSEEHEHMHHHLICRECGEVREIMEDWLSLLEKRLETEYGFTVTDHRLDFYGSFRDCTNNNCKHNCKAVS</sequence>
<dbReference type="EMBL" id="JBJURJ010000001">
    <property type="protein sequence ID" value="MFM9326866.1"/>
    <property type="molecule type" value="Genomic_DNA"/>
</dbReference>
<evidence type="ECO:0000313" key="1">
    <source>
        <dbReference type="EMBL" id="MFM9326866.1"/>
    </source>
</evidence>
<accession>A0ACC7NT59</accession>
<keyword evidence="2" id="KW-1185">Reference proteome</keyword>
<protein>
    <submittedName>
        <fullName evidence="1">Fur family transcriptional regulator</fullName>
    </submittedName>
</protein>
<gene>
    <name evidence="1" type="ORF">ACI1P1_01005</name>
</gene>
<reference evidence="1" key="1">
    <citation type="submission" date="2024-12" db="EMBL/GenBank/DDBJ databases">
        <authorList>
            <person name="Wu N."/>
        </authorList>
    </citation>
    <scope>NUCLEOTIDE SEQUENCE</scope>
    <source>
        <strain evidence="1">P15</strain>
    </source>
</reference>
<evidence type="ECO:0000313" key="2">
    <source>
        <dbReference type="Proteomes" id="UP001631969"/>
    </source>
</evidence>
<proteinExistence type="predicted"/>
<organism evidence="1 2">
    <name type="scientific">Paenibacillus mesotrionivorans</name>
    <dbReference type="NCBI Taxonomy" id="3160968"/>
    <lineage>
        <taxon>Bacteria</taxon>
        <taxon>Bacillati</taxon>
        <taxon>Bacillota</taxon>
        <taxon>Bacilli</taxon>
        <taxon>Bacillales</taxon>
        <taxon>Paenibacillaceae</taxon>
        <taxon>Paenibacillus</taxon>
    </lineage>
</organism>
<comment type="caution">
    <text evidence="1">The sequence shown here is derived from an EMBL/GenBank/DDBJ whole genome shotgun (WGS) entry which is preliminary data.</text>
</comment>
<dbReference type="Proteomes" id="UP001631969">
    <property type="component" value="Unassembled WGS sequence"/>
</dbReference>